<gene>
    <name evidence="2" type="ORF">GCM10022254_53890</name>
</gene>
<evidence type="ECO:0000313" key="2">
    <source>
        <dbReference type="EMBL" id="GAA4238342.1"/>
    </source>
</evidence>
<proteinExistence type="predicted"/>
<evidence type="ECO:0000313" key="3">
    <source>
        <dbReference type="Proteomes" id="UP001501710"/>
    </source>
</evidence>
<evidence type="ECO:0000256" key="1">
    <source>
        <dbReference type="SAM" id="MobiDB-lite"/>
    </source>
</evidence>
<comment type="caution">
    <text evidence="2">The sequence shown here is derived from an EMBL/GenBank/DDBJ whole genome shotgun (WGS) entry which is preliminary data.</text>
</comment>
<dbReference type="Proteomes" id="UP001501710">
    <property type="component" value="Unassembled WGS sequence"/>
</dbReference>
<organism evidence="2 3">
    <name type="scientific">Actinomadura meridiana</name>
    <dbReference type="NCBI Taxonomy" id="559626"/>
    <lineage>
        <taxon>Bacteria</taxon>
        <taxon>Bacillati</taxon>
        <taxon>Actinomycetota</taxon>
        <taxon>Actinomycetes</taxon>
        <taxon>Streptosporangiales</taxon>
        <taxon>Thermomonosporaceae</taxon>
        <taxon>Actinomadura</taxon>
    </lineage>
</organism>
<dbReference type="EMBL" id="BAABAS010000020">
    <property type="protein sequence ID" value="GAA4238342.1"/>
    <property type="molecule type" value="Genomic_DNA"/>
</dbReference>
<accession>A0ABP8CEH6</accession>
<sequence>MPALTRPASPFPRQKINPEDTRPDNRPPDPTGDTPRTPEAAPTDDPQPEIALATLRQSCNS</sequence>
<keyword evidence="3" id="KW-1185">Reference proteome</keyword>
<reference evidence="3" key="1">
    <citation type="journal article" date="2019" name="Int. J. Syst. Evol. Microbiol.">
        <title>The Global Catalogue of Microorganisms (GCM) 10K type strain sequencing project: providing services to taxonomists for standard genome sequencing and annotation.</title>
        <authorList>
            <consortium name="The Broad Institute Genomics Platform"/>
            <consortium name="The Broad Institute Genome Sequencing Center for Infectious Disease"/>
            <person name="Wu L."/>
            <person name="Ma J."/>
        </authorList>
    </citation>
    <scope>NUCLEOTIDE SEQUENCE [LARGE SCALE GENOMIC DNA]</scope>
    <source>
        <strain evidence="3">JCM 17440</strain>
    </source>
</reference>
<feature type="compositionally biased region" description="Basic and acidic residues" evidence="1">
    <location>
        <begin position="16"/>
        <end position="27"/>
    </location>
</feature>
<protein>
    <submittedName>
        <fullName evidence="2">Uncharacterized protein</fullName>
    </submittedName>
</protein>
<name>A0ABP8CEH6_9ACTN</name>
<feature type="region of interest" description="Disordered" evidence="1">
    <location>
        <begin position="1"/>
        <end position="61"/>
    </location>
</feature>